<comment type="caution">
    <text evidence="6">The sequence shown here is derived from an EMBL/GenBank/DDBJ whole genome shotgun (WGS) entry which is preliminary data.</text>
</comment>
<proteinExistence type="predicted"/>
<dbReference type="GO" id="GO:0046872">
    <property type="term" value="F:metal ion binding"/>
    <property type="evidence" value="ECO:0007669"/>
    <property type="project" value="UniProtKB-KW"/>
</dbReference>
<dbReference type="Pfam" id="PF00037">
    <property type="entry name" value="Fer4"/>
    <property type="match status" value="1"/>
</dbReference>
<dbReference type="Proteomes" id="UP000014216">
    <property type="component" value="Unassembled WGS sequence"/>
</dbReference>
<evidence type="ECO:0000256" key="4">
    <source>
        <dbReference type="ARBA" id="ARBA00023014"/>
    </source>
</evidence>
<dbReference type="PROSITE" id="PS51379">
    <property type="entry name" value="4FE4S_FER_2"/>
    <property type="match status" value="2"/>
</dbReference>
<name>S0G0I5_9BACT</name>
<keyword evidence="2" id="KW-0560">Oxidoreductase</keyword>
<evidence type="ECO:0000256" key="2">
    <source>
        <dbReference type="ARBA" id="ARBA00023002"/>
    </source>
</evidence>
<evidence type="ECO:0000313" key="7">
    <source>
        <dbReference type="Proteomes" id="UP000014216"/>
    </source>
</evidence>
<keyword evidence="4" id="KW-0411">Iron-sulfur</keyword>
<organism evidence="6 7">
    <name type="scientific">Desulfotignum phosphitoxidans DSM 13687</name>
    <dbReference type="NCBI Taxonomy" id="1286635"/>
    <lineage>
        <taxon>Bacteria</taxon>
        <taxon>Pseudomonadati</taxon>
        <taxon>Thermodesulfobacteriota</taxon>
        <taxon>Desulfobacteria</taxon>
        <taxon>Desulfobacterales</taxon>
        <taxon>Desulfobacteraceae</taxon>
        <taxon>Desulfotignum</taxon>
    </lineage>
</organism>
<keyword evidence="7" id="KW-1185">Reference proteome</keyword>
<dbReference type="InterPro" id="IPR036188">
    <property type="entry name" value="FAD/NAD-bd_sf"/>
</dbReference>
<feature type="domain" description="4Fe-4S ferredoxin-type" evidence="5">
    <location>
        <begin position="510"/>
        <end position="540"/>
    </location>
</feature>
<accession>S0G0I5</accession>
<evidence type="ECO:0000256" key="1">
    <source>
        <dbReference type="ARBA" id="ARBA00022723"/>
    </source>
</evidence>
<keyword evidence="3" id="KW-0408">Iron</keyword>
<dbReference type="SUPFAM" id="SSF54862">
    <property type="entry name" value="4Fe-4S ferredoxins"/>
    <property type="match status" value="1"/>
</dbReference>
<dbReference type="RefSeq" id="WP_006963453.1">
    <property type="nucleotide sequence ID" value="NZ_APJX01000001.1"/>
</dbReference>
<dbReference type="InterPro" id="IPR003813">
    <property type="entry name" value="MvhD/FlpD"/>
</dbReference>
<keyword evidence="1" id="KW-0479">Metal-binding</keyword>
<dbReference type="InterPro" id="IPR017896">
    <property type="entry name" value="4Fe4S_Fe-S-bd"/>
</dbReference>
<gene>
    <name evidence="6" type="ORF">Dpo_1c00280</name>
</gene>
<sequence length="762" mass="84002">MMTDTKIGVFLCKCGNEIAPLIDLPHLYSTIQPEVDYCEILSFPCLQPGLEKIMSAAAANRLNRIIIAGCEGRTMLKKFETALEPVDILKGQIDMVNLHSHVATVSDKSPLEKAAKAAKLIIASIAEMRVLKATEQKRARIDGPVVVVGNGISSFPAVRKITQAGIKCILSVPETDPDKIIRNLHLSYPGERPHYDRLKTLISDTLDSKDLTVFEHSRLTELVGVTGNYTLTFTLQNGQEETIKAGAVIAALDAELSPPGPEFGYDGRAVLIQSEMEEQITQNGTPKGQVVFWISDYEYGMPEHAMLSAKNAWSMAMHMKACSPETNVMIFHNEKMAIPLTGAERAVNRKAGIAWIPYDNAVRPSVQDGYVTFCNLKDHVEHELAWDFLVLSPKRGINGEAKTTARILGLIHKETPFLTGHHAKVRPEMIGREETYLAGSARYPCDLQEALNQGRKAGTRNVEMIEKSHAHQLLVPRIVCVVDTDKCVACGQCQELCDCGGIGIEKSTGGLPRIVDPMLCTGGGTCAAACPYGALVLQNNSTDQKEARIGALSRQMEPDEVVAMACVWGGLPAADNAHRRKMSYDPRTHILGIPCVGQIDPAVMAKAFLEGAPGLLLIGCLPEECHHSYGIDHAWNRVNLIKKLFELCGFDRRRIAIAHADMNKPEEFVKTVDSFNALIAALGPIPKTQANLDNLASIYQLCKYNTRIRTLLSVALRRPWEKTYRGDQRHALEFDRDFTAAIEEEFDFAESALNEPAFYRYA</sequence>
<dbReference type="AlphaFoldDB" id="S0G0I5"/>
<evidence type="ECO:0000313" key="6">
    <source>
        <dbReference type="EMBL" id="EMS80898.1"/>
    </source>
</evidence>
<evidence type="ECO:0000259" key="5">
    <source>
        <dbReference type="PROSITE" id="PS51379"/>
    </source>
</evidence>
<dbReference type="GO" id="GO:0016491">
    <property type="term" value="F:oxidoreductase activity"/>
    <property type="evidence" value="ECO:0007669"/>
    <property type="project" value="UniProtKB-KW"/>
</dbReference>
<evidence type="ECO:0000256" key="3">
    <source>
        <dbReference type="ARBA" id="ARBA00023004"/>
    </source>
</evidence>
<dbReference type="EMBL" id="APJX01000001">
    <property type="protein sequence ID" value="EMS80898.1"/>
    <property type="molecule type" value="Genomic_DNA"/>
</dbReference>
<protein>
    <submittedName>
        <fullName evidence="6">Methyl-viologen-reducing hydrogenase delta subunit, MvhD</fullName>
    </submittedName>
</protein>
<dbReference type="Gene3D" id="3.30.70.20">
    <property type="match status" value="1"/>
</dbReference>
<dbReference type="GO" id="GO:0051536">
    <property type="term" value="F:iron-sulfur cluster binding"/>
    <property type="evidence" value="ECO:0007669"/>
    <property type="project" value="UniProtKB-KW"/>
</dbReference>
<dbReference type="SUPFAM" id="SSF51905">
    <property type="entry name" value="FAD/NAD(P)-binding domain"/>
    <property type="match status" value="1"/>
</dbReference>
<reference evidence="6 7" key="1">
    <citation type="journal article" date="2013" name="Genome Announc.">
        <title>Draft Genome Sequence of Desulfotignum phosphitoxidans DSM 13687 Strain FiPS-3.</title>
        <authorList>
            <person name="Poehlein A."/>
            <person name="Daniel R."/>
            <person name="Simeonova D.D."/>
        </authorList>
    </citation>
    <scope>NUCLEOTIDE SEQUENCE [LARGE SCALE GENOMIC DNA]</scope>
    <source>
        <strain evidence="6 7">DSM 13687</strain>
    </source>
</reference>
<dbReference type="OrthoDB" id="5422284at2"/>
<feature type="domain" description="4Fe-4S ferredoxin-type" evidence="5">
    <location>
        <begin position="478"/>
        <end position="507"/>
    </location>
</feature>
<dbReference type="Pfam" id="PF02662">
    <property type="entry name" value="FlpD"/>
    <property type="match status" value="1"/>
</dbReference>